<evidence type="ECO:0000313" key="3">
    <source>
        <dbReference type="Proteomes" id="UP000182987"/>
    </source>
</evidence>
<dbReference type="Gene3D" id="3.40.630.30">
    <property type="match status" value="1"/>
</dbReference>
<feature type="domain" description="N-acetyltransferase" evidence="1">
    <location>
        <begin position="17"/>
        <end position="184"/>
    </location>
</feature>
<sequence length="188" mass="20458">MTLDTVPYPHDLTDGVLSLRAHRMGDAPSLADAVRESVATVGRWQDWCTATYDDAAAESWIGLCRQTWLLGDGFEMLIVDANTDAILGGMGINHLNREHRFANLGYWVRESAQGTGIAGHCGLMAARFAFETVGLSRLEIVAAHDNLPSRKTAERIGGKFEGILRNRLVVNGSSVDAAMYSLVPDDLL</sequence>
<gene>
    <name evidence="2" type="ORF">BJI69_18745</name>
</gene>
<organism evidence="2 3">
    <name type="scientific">Luteibacter rhizovicinus DSM 16549</name>
    <dbReference type="NCBI Taxonomy" id="1440763"/>
    <lineage>
        <taxon>Bacteria</taxon>
        <taxon>Pseudomonadati</taxon>
        <taxon>Pseudomonadota</taxon>
        <taxon>Gammaproteobacteria</taxon>
        <taxon>Lysobacterales</taxon>
        <taxon>Rhodanobacteraceae</taxon>
        <taxon>Luteibacter</taxon>
    </lineage>
</organism>
<proteinExistence type="predicted"/>
<keyword evidence="3" id="KW-1185">Reference proteome</keyword>
<dbReference type="KEGG" id="lrz:BJI69_18745"/>
<dbReference type="PANTHER" id="PTHR43441">
    <property type="entry name" value="RIBOSOMAL-PROTEIN-SERINE ACETYLTRANSFERASE"/>
    <property type="match status" value="1"/>
</dbReference>
<dbReference type="SUPFAM" id="SSF55729">
    <property type="entry name" value="Acyl-CoA N-acyltransferases (Nat)"/>
    <property type="match status" value="1"/>
</dbReference>
<dbReference type="OrthoDB" id="5292292at2"/>
<dbReference type="RefSeq" id="WP_046969058.1">
    <property type="nucleotide sequence ID" value="NZ_CP017480.1"/>
</dbReference>
<dbReference type="GO" id="GO:0008999">
    <property type="term" value="F:protein-N-terminal-alanine acetyltransferase activity"/>
    <property type="evidence" value="ECO:0007669"/>
    <property type="project" value="TreeGrafter"/>
</dbReference>
<dbReference type="AlphaFoldDB" id="A0A1L3EXF1"/>
<dbReference type="InterPro" id="IPR000182">
    <property type="entry name" value="GNAT_dom"/>
</dbReference>
<name>A0A1L3EXF1_9GAMM</name>
<dbReference type="PANTHER" id="PTHR43441:SF10">
    <property type="entry name" value="ACETYLTRANSFERASE"/>
    <property type="match status" value="1"/>
</dbReference>
<dbReference type="GO" id="GO:0005737">
    <property type="term" value="C:cytoplasm"/>
    <property type="evidence" value="ECO:0007669"/>
    <property type="project" value="TreeGrafter"/>
</dbReference>
<protein>
    <recommendedName>
        <fullName evidence="1">N-acetyltransferase domain-containing protein</fullName>
    </recommendedName>
</protein>
<evidence type="ECO:0000259" key="1">
    <source>
        <dbReference type="PROSITE" id="PS51186"/>
    </source>
</evidence>
<accession>A0A1L3EXF1</accession>
<dbReference type="GO" id="GO:1990189">
    <property type="term" value="F:protein N-terminal-serine acetyltransferase activity"/>
    <property type="evidence" value="ECO:0007669"/>
    <property type="project" value="TreeGrafter"/>
</dbReference>
<reference evidence="3" key="1">
    <citation type="submission" date="2016-09" db="EMBL/GenBank/DDBJ databases">
        <authorList>
            <person name="Lysoe E."/>
        </authorList>
    </citation>
    <scope>NUCLEOTIDE SEQUENCE [LARGE SCALE GENOMIC DNA]</scope>
    <source>
        <strain evidence="3">LJ96T</strain>
    </source>
</reference>
<evidence type="ECO:0000313" key="2">
    <source>
        <dbReference type="EMBL" id="APG05736.1"/>
    </source>
</evidence>
<dbReference type="Pfam" id="PF13302">
    <property type="entry name" value="Acetyltransf_3"/>
    <property type="match status" value="1"/>
</dbReference>
<dbReference type="InterPro" id="IPR051908">
    <property type="entry name" value="Ribosomal_N-acetyltransferase"/>
</dbReference>
<dbReference type="STRING" id="1440763.BJI69_18745"/>
<dbReference type="PROSITE" id="PS51186">
    <property type="entry name" value="GNAT"/>
    <property type="match status" value="1"/>
</dbReference>
<dbReference type="EMBL" id="CP017480">
    <property type="protein sequence ID" value="APG05736.1"/>
    <property type="molecule type" value="Genomic_DNA"/>
</dbReference>
<dbReference type="InterPro" id="IPR016181">
    <property type="entry name" value="Acyl_CoA_acyltransferase"/>
</dbReference>
<dbReference type="Proteomes" id="UP000182987">
    <property type="component" value="Chromosome"/>
</dbReference>